<evidence type="ECO:0000256" key="2">
    <source>
        <dbReference type="ARBA" id="ARBA00022448"/>
    </source>
</evidence>
<feature type="transmembrane region" description="Helical" evidence="10">
    <location>
        <begin position="186"/>
        <end position="206"/>
    </location>
</feature>
<dbReference type="GO" id="GO:0006811">
    <property type="term" value="P:monoatomic ion transport"/>
    <property type="evidence" value="ECO:0007669"/>
    <property type="project" value="UniProtKB-KW"/>
</dbReference>
<feature type="transmembrane region" description="Helical" evidence="10">
    <location>
        <begin position="230"/>
        <end position="256"/>
    </location>
</feature>
<dbReference type="GO" id="GO:0042910">
    <property type="term" value="F:xenobiotic transmembrane transporter activity"/>
    <property type="evidence" value="ECO:0007669"/>
    <property type="project" value="InterPro"/>
</dbReference>
<evidence type="ECO:0000256" key="6">
    <source>
        <dbReference type="ARBA" id="ARBA00022989"/>
    </source>
</evidence>
<keyword evidence="7" id="KW-0406">Ion transport</keyword>
<accession>A0AB39UYT1</accession>
<evidence type="ECO:0000256" key="9">
    <source>
        <dbReference type="ARBA" id="ARBA00031636"/>
    </source>
</evidence>
<dbReference type="RefSeq" id="WP_369602182.1">
    <property type="nucleotide sequence ID" value="NZ_CP154858.1"/>
</dbReference>
<dbReference type="InterPro" id="IPR002528">
    <property type="entry name" value="MATE_fam"/>
</dbReference>
<feature type="transmembrane region" description="Helical" evidence="10">
    <location>
        <begin position="127"/>
        <end position="144"/>
    </location>
</feature>
<dbReference type="InterPro" id="IPR048279">
    <property type="entry name" value="MdtK-like"/>
</dbReference>
<evidence type="ECO:0000256" key="1">
    <source>
        <dbReference type="ARBA" id="ARBA00004429"/>
    </source>
</evidence>
<sequence length="454" mass="48219">MLKALLSISLPLSAAQLAQSAMLVSDTILMGLMGVDALAGGALGVGAFHFFLITFSGVLFAAPNEISVSYGRKHHGRIVRNLRGGLVVALCLSMLVSLLCLVTPGVLESLGYEKNMLVHARAYLEGAAWIGLPAYLFMLLRGLASGLGDTRPIMILTLMAAVLNVPVSYALMTGAGILPALGLKGIALGTALVHVFLALGMLWHLARSVRVRRWLMHALSRPRRPDFRPYWRLGVPIAVAIGMEMGLFFVAALMAGKLGAVSLAAHQVALQAASTAFNLYIGLAQGTAIRVGHFYGAGDRLSADRVARMGLGLGLVCCTLIAILFVTLPEPIIRLFTFNADAARSAEVMSVGTGLFVVAALFQLADGAQVIIISVLRALHLGTAPTVVTAIGYWLIGVPVAWWLGQYWGVHGIWSGLGIGLLSTALGLGWLYWRTLGREAWSSRRSARPAIPPL</sequence>
<feature type="transmembrane region" description="Helical" evidence="10">
    <location>
        <begin position="268"/>
        <end position="289"/>
    </location>
</feature>
<feature type="transmembrane region" description="Helical" evidence="10">
    <location>
        <begin position="44"/>
        <end position="63"/>
    </location>
</feature>
<organism evidence="11">
    <name type="scientific">Thermohahella caldifontis</name>
    <dbReference type="NCBI Taxonomy" id="3142973"/>
    <lineage>
        <taxon>Bacteria</taxon>
        <taxon>Pseudomonadati</taxon>
        <taxon>Pseudomonadota</taxon>
        <taxon>Gammaproteobacteria</taxon>
        <taxon>Oceanospirillales</taxon>
        <taxon>Hahellaceae</taxon>
        <taxon>Thermohahella</taxon>
    </lineage>
</organism>
<keyword evidence="4" id="KW-1003">Cell membrane</keyword>
<dbReference type="CDD" id="cd13131">
    <property type="entry name" value="MATE_NorM_like"/>
    <property type="match status" value="1"/>
</dbReference>
<feature type="transmembrane region" description="Helical" evidence="10">
    <location>
        <begin position="156"/>
        <end position="180"/>
    </location>
</feature>
<evidence type="ECO:0000313" key="11">
    <source>
        <dbReference type="EMBL" id="XDT73188.1"/>
    </source>
</evidence>
<evidence type="ECO:0000256" key="8">
    <source>
        <dbReference type="ARBA" id="ARBA00023136"/>
    </source>
</evidence>
<evidence type="ECO:0000256" key="4">
    <source>
        <dbReference type="ARBA" id="ARBA00022475"/>
    </source>
</evidence>
<evidence type="ECO:0000256" key="7">
    <source>
        <dbReference type="ARBA" id="ARBA00023065"/>
    </source>
</evidence>
<reference evidence="11" key="1">
    <citation type="submission" date="2024-05" db="EMBL/GenBank/DDBJ databases">
        <title>Genome sequencing of novel strain.</title>
        <authorList>
            <person name="Ganbat D."/>
            <person name="Ganbat S."/>
            <person name="Lee S.-J."/>
        </authorList>
    </citation>
    <scope>NUCLEOTIDE SEQUENCE</scope>
    <source>
        <strain evidence="11">SMD15-11</strain>
    </source>
</reference>
<dbReference type="GO" id="GO:0015297">
    <property type="term" value="F:antiporter activity"/>
    <property type="evidence" value="ECO:0007669"/>
    <property type="project" value="UniProtKB-KW"/>
</dbReference>
<keyword evidence="8 10" id="KW-0472">Membrane</keyword>
<keyword evidence="6 10" id="KW-1133">Transmembrane helix</keyword>
<protein>
    <recommendedName>
        <fullName evidence="9">Multidrug-efflux transporter</fullName>
    </recommendedName>
</protein>
<dbReference type="AlphaFoldDB" id="A0AB39UYT1"/>
<keyword evidence="2" id="KW-0813">Transport</keyword>
<feature type="transmembrane region" description="Helical" evidence="10">
    <location>
        <begin position="310"/>
        <end position="328"/>
    </location>
</feature>
<evidence type="ECO:0000256" key="5">
    <source>
        <dbReference type="ARBA" id="ARBA00022692"/>
    </source>
</evidence>
<evidence type="ECO:0000256" key="10">
    <source>
        <dbReference type="SAM" id="Phobius"/>
    </source>
</evidence>
<dbReference type="PIRSF" id="PIRSF006603">
    <property type="entry name" value="DinF"/>
    <property type="match status" value="1"/>
</dbReference>
<gene>
    <name evidence="11" type="ORF">AAIA72_04225</name>
</gene>
<dbReference type="PANTHER" id="PTHR43298">
    <property type="entry name" value="MULTIDRUG RESISTANCE PROTEIN NORM-RELATED"/>
    <property type="match status" value="1"/>
</dbReference>
<dbReference type="KEGG" id="tcd:AAIA72_04225"/>
<keyword evidence="3" id="KW-0050">Antiport</keyword>
<proteinExistence type="predicted"/>
<dbReference type="Pfam" id="PF01554">
    <property type="entry name" value="MatE"/>
    <property type="match status" value="2"/>
</dbReference>
<feature type="transmembrane region" description="Helical" evidence="10">
    <location>
        <begin position="84"/>
        <end position="107"/>
    </location>
</feature>
<evidence type="ECO:0000256" key="3">
    <source>
        <dbReference type="ARBA" id="ARBA00022449"/>
    </source>
</evidence>
<name>A0AB39UYT1_9GAMM</name>
<dbReference type="PANTHER" id="PTHR43298:SF2">
    <property type="entry name" value="FMN_FAD EXPORTER YEEO-RELATED"/>
    <property type="match status" value="1"/>
</dbReference>
<feature type="transmembrane region" description="Helical" evidence="10">
    <location>
        <begin position="411"/>
        <end position="433"/>
    </location>
</feature>
<dbReference type="NCBIfam" id="TIGR00797">
    <property type="entry name" value="matE"/>
    <property type="match status" value="1"/>
</dbReference>
<dbReference type="InterPro" id="IPR050222">
    <property type="entry name" value="MATE_MdtK"/>
</dbReference>
<keyword evidence="5 10" id="KW-0812">Transmembrane</keyword>
<dbReference type="GO" id="GO:0005886">
    <property type="term" value="C:plasma membrane"/>
    <property type="evidence" value="ECO:0007669"/>
    <property type="project" value="UniProtKB-SubCell"/>
</dbReference>
<dbReference type="EMBL" id="CP154858">
    <property type="protein sequence ID" value="XDT73188.1"/>
    <property type="molecule type" value="Genomic_DNA"/>
</dbReference>
<comment type="subcellular location">
    <subcellularLocation>
        <location evidence="1">Cell inner membrane</location>
        <topology evidence="1">Multi-pass membrane protein</topology>
    </subcellularLocation>
</comment>
<feature type="transmembrane region" description="Helical" evidence="10">
    <location>
        <begin position="387"/>
        <end position="405"/>
    </location>
</feature>
<feature type="transmembrane region" description="Helical" evidence="10">
    <location>
        <begin position="348"/>
        <end position="375"/>
    </location>
</feature>